<comment type="caution">
    <text evidence="1">The sequence shown here is derived from an EMBL/GenBank/DDBJ whole genome shotgun (WGS) entry which is preliminary data.</text>
</comment>
<keyword evidence="2" id="KW-1185">Reference proteome</keyword>
<protein>
    <submittedName>
        <fullName evidence="1">Uncharacterized protein</fullName>
    </submittedName>
</protein>
<accession>A0A1A9QC60</accession>
<dbReference type="EMBL" id="LWUJ01000012">
    <property type="protein sequence ID" value="OAL10043.1"/>
    <property type="molecule type" value="Genomic_DNA"/>
</dbReference>
<evidence type="ECO:0000313" key="2">
    <source>
        <dbReference type="Proteomes" id="UP000077623"/>
    </source>
</evidence>
<name>A0A1A9QC60_9MOLU</name>
<dbReference type="Proteomes" id="UP000077623">
    <property type="component" value="Unassembled WGS sequence"/>
</dbReference>
<evidence type="ECO:0000313" key="1">
    <source>
        <dbReference type="EMBL" id="OAL10043.1"/>
    </source>
</evidence>
<organism evidence="1 2">
    <name type="scientific">Candidatus Mycoplasma haematobovis</name>
    <dbReference type="NCBI Taxonomy" id="432608"/>
    <lineage>
        <taxon>Bacteria</taxon>
        <taxon>Bacillati</taxon>
        <taxon>Mycoplasmatota</taxon>
        <taxon>Mollicutes</taxon>
        <taxon>Mycoplasmataceae</taxon>
        <taxon>Mycoplasma</taxon>
    </lineage>
</organism>
<dbReference type="RefSeq" id="WP_187150430.1">
    <property type="nucleotide sequence ID" value="NZ_LWUJ01000012.1"/>
</dbReference>
<gene>
    <name evidence="1" type="ORF">A6V39_03960</name>
</gene>
<proteinExistence type="predicted"/>
<reference evidence="2" key="1">
    <citation type="submission" date="2016-04" db="EMBL/GenBank/DDBJ databases">
        <authorList>
            <person name="Quiroz-Castaneda R.E."/>
            <person name="Martinez-Ocampo F."/>
        </authorList>
    </citation>
    <scope>NUCLEOTIDE SEQUENCE [LARGE SCALE GENOMIC DNA]</scope>
    <source>
        <strain evidence="2">INIFAP01</strain>
    </source>
</reference>
<dbReference type="AlphaFoldDB" id="A0A1A9QC60"/>
<sequence length="195" mass="22337">MLSVKAKVGICIVSAISLGGLGYGIHALIFTDSLENYLSKYELSLIEDSAIDEWKQIFESYKLEKEGYEIDRGVKDENAIKGWCKSSLKKNIKSTYDPLFQKATRWCIEITTIEEKLKDSGEFEEETTKLTGKYIGLNPKVRQLVDKEVVTDTSENANGSKIKQWCDTNKKRRFVPENKKDFFLENIKKVCLKSE</sequence>
<dbReference type="STRING" id="432608.A6V39_03960"/>